<keyword evidence="2" id="KW-0813">Transport</keyword>
<dbReference type="SMART" id="SM00382">
    <property type="entry name" value="AAA"/>
    <property type="match status" value="1"/>
</dbReference>
<evidence type="ECO:0000256" key="8">
    <source>
        <dbReference type="SAM" id="Phobius"/>
    </source>
</evidence>
<feature type="domain" description="ABC transporter" evidence="9">
    <location>
        <begin position="324"/>
        <end position="553"/>
    </location>
</feature>
<feature type="transmembrane region" description="Helical" evidence="8">
    <location>
        <begin position="237"/>
        <end position="260"/>
    </location>
</feature>
<dbReference type="GO" id="GO:1904680">
    <property type="term" value="F:peptide transmembrane transporter activity"/>
    <property type="evidence" value="ECO:0007669"/>
    <property type="project" value="InterPro"/>
</dbReference>
<gene>
    <name evidence="11" type="ordered locus">Nhal_1784</name>
</gene>
<evidence type="ECO:0000313" key="11">
    <source>
        <dbReference type="EMBL" id="ADE14905.1"/>
    </source>
</evidence>
<dbReference type="AlphaFoldDB" id="D5C313"/>
<dbReference type="GO" id="GO:0016887">
    <property type="term" value="F:ATP hydrolysis activity"/>
    <property type="evidence" value="ECO:0007669"/>
    <property type="project" value="InterPro"/>
</dbReference>
<dbReference type="eggNOG" id="COG4615">
    <property type="taxonomic scope" value="Bacteria"/>
</dbReference>
<evidence type="ECO:0000256" key="4">
    <source>
        <dbReference type="ARBA" id="ARBA00022741"/>
    </source>
</evidence>
<keyword evidence="3 8" id="KW-0812">Transmembrane</keyword>
<reference evidence="12" key="1">
    <citation type="submission" date="2010-04" db="EMBL/GenBank/DDBJ databases">
        <title>Complete genome sequence of Nitrosococcus halophilus Nc4, a salt-adapted, aerobic obligate ammonia-oxidizing sulfur purple bacterium.</title>
        <authorList>
            <consortium name="US DOE Joint Genome Institute"/>
            <person name="Campbell M.A."/>
            <person name="Malfatti S.A."/>
            <person name="Chain P.S.G."/>
            <person name="Heidelberg J.F."/>
            <person name="Ward B.B."/>
            <person name="Klotz M.G."/>
        </authorList>
    </citation>
    <scope>NUCLEOTIDE SEQUENCE [LARGE SCALE GENOMIC DNA]</scope>
    <source>
        <strain evidence="12">Nc4</strain>
    </source>
</reference>
<name>D5C313_NITHN</name>
<evidence type="ECO:0000256" key="5">
    <source>
        <dbReference type="ARBA" id="ARBA00022840"/>
    </source>
</evidence>
<dbReference type="PROSITE" id="PS50929">
    <property type="entry name" value="ABC_TM1F"/>
    <property type="match status" value="1"/>
</dbReference>
<dbReference type="NCBIfam" id="NF007813">
    <property type="entry name" value="PRK10522.1"/>
    <property type="match status" value="1"/>
</dbReference>
<dbReference type="InterPro" id="IPR015856">
    <property type="entry name" value="ABC_transpr_CbiO/EcfA_su"/>
</dbReference>
<dbReference type="InterPro" id="IPR036640">
    <property type="entry name" value="ABC1_TM_sf"/>
</dbReference>
<dbReference type="PROSITE" id="PS00211">
    <property type="entry name" value="ABC_TRANSPORTER_1"/>
    <property type="match status" value="1"/>
</dbReference>
<feature type="transmembrane region" description="Helical" evidence="8">
    <location>
        <begin position="266"/>
        <end position="292"/>
    </location>
</feature>
<dbReference type="RefSeq" id="WP_013032790.1">
    <property type="nucleotide sequence ID" value="NC_013960.1"/>
</dbReference>
<dbReference type="GO" id="GO:0005524">
    <property type="term" value="F:ATP binding"/>
    <property type="evidence" value="ECO:0007669"/>
    <property type="project" value="UniProtKB-KW"/>
</dbReference>
<evidence type="ECO:0000313" key="12">
    <source>
        <dbReference type="Proteomes" id="UP000001844"/>
    </source>
</evidence>
<dbReference type="InterPro" id="IPR003439">
    <property type="entry name" value="ABC_transporter-like_ATP-bd"/>
</dbReference>
<keyword evidence="5" id="KW-0067">ATP-binding</keyword>
<feature type="transmembrane region" description="Helical" evidence="8">
    <location>
        <begin position="121"/>
        <end position="143"/>
    </location>
</feature>
<sequence length="553" mass="61672">MKLIRLLLAERRWAFAGVVFLSLLSALLSVGVIAFVNQHMLQSADDVSGLLLQFAALLGLLLITATGARTALHVLGHQFVYRLRCKLVKQVLDTDIERLEVLNGSRIIAALSTDIRNVTIAFVHLPEMVYGLALSLAALAYLAVLSLPLFAMTALWLGILLLAGGYLIRRINHYIGYVRENDDYLYGDYQAIIEGRKELALNRYRAQRLYEEEFERNAQAYRDHVTRADIYNGLAGNVANTMVLGLIGIIFYLALGLGWAEMSVAATYGLTILFLRTPLIGALAGMPALIAANVSLNKLESLALTPYRASFESVSPAFSGCRRISLQGISYRYEHTGEQGFSVGPLDLTLERGELIFLIGGNGSGKSTLARLLTGLYRPQAGKLRVDGAEVSADSWQAYRHLFSTVFTDFHLFQRLLTGEGQEVPVEQVDNWLQRLGMQHKVRHSDGRLSDTRFSQGQRKRLALLMMVLEQRDFLVLDEWAADQDPQFRRFFYRQLLPELRIAGKSIVAITHDDHYFDGADRILKMDGGQLIELHGDERARVSADAVRAISIG</sequence>
<organism evidence="11 12">
    <name type="scientific">Nitrosococcus halophilus (strain Nc4)</name>
    <dbReference type="NCBI Taxonomy" id="472759"/>
    <lineage>
        <taxon>Bacteria</taxon>
        <taxon>Pseudomonadati</taxon>
        <taxon>Pseudomonadota</taxon>
        <taxon>Gammaproteobacteria</taxon>
        <taxon>Chromatiales</taxon>
        <taxon>Chromatiaceae</taxon>
        <taxon>Nitrosococcus</taxon>
    </lineage>
</organism>
<dbReference type="InterPro" id="IPR017871">
    <property type="entry name" value="ABC_transporter-like_CS"/>
</dbReference>
<dbReference type="Gene3D" id="3.40.50.300">
    <property type="entry name" value="P-loop containing nucleotide triphosphate hydrolases"/>
    <property type="match status" value="1"/>
</dbReference>
<dbReference type="InterPro" id="IPR003593">
    <property type="entry name" value="AAA+_ATPase"/>
</dbReference>
<dbReference type="GO" id="GO:0015833">
    <property type="term" value="P:peptide transport"/>
    <property type="evidence" value="ECO:0007669"/>
    <property type="project" value="InterPro"/>
</dbReference>
<evidence type="ECO:0000256" key="1">
    <source>
        <dbReference type="ARBA" id="ARBA00004651"/>
    </source>
</evidence>
<dbReference type="CDD" id="cd03225">
    <property type="entry name" value="ABC_cobalt_CbiO_domain1"/>
    <property type="match status" value="1"/>
</dbReference>
<dbReference type="PANTHER" id="PTHR43553">
    <property type="entry name" value="HEAVY METAL TRANSPORTER"/>
    <property type="match status" value="1"/>
</dbReference>
<evidence type="ECO:0000259" key="9">
    <source>
        <dbReference type="PROSITE" id="PS50893"/>
    </source>
</evidence>
<evidence type="ECO:0000256" key="3">
    <source>
        <dbReference type="ARBA" id="ARBA00022692"/>
    </source>
</evidence>
<dbReference type="NCBIfam" id="TIGR01194">
    <property type="entry name" value="cyc_pep_trnsptr"/>
    <property type="match status" value="1"/>
</dbReference>
<dbReference type="PROSITE" id="PS50893">
    <property type="entry name" value="ABC_TRANSPORTER_2"/>
    <property type="match status" value="1"/>
</dbReference>
<dbReference type="OrthoDB" id="9760776at2"/>
<dbReference type="InterPro" id="IPR027417">
    <property type="entry name" value="P-loop_NTPase"/>
</dbReference>
<dbReference type="InterPro" id="IPR005898">
    <property type="entry name" value="Cyc_pep_transpt_SyrD/YojI"/>
</dbReference>
<dbReference type="KEGG" id="nhl:Nhal_1784"/>
<dbReference type="PANTHER" id="PTHR43553:SF11">
    <property type="entry name" value="ABC TRANSPORTER ATP-BINDING_PERMEASE PROTEIN YOJI"/>
    <property type="match status" value="1"/>
</dbReference>
<evidence type="ECO:0000259" key="10">
    <source>
        <dbReference type="PROSITE" id="PS50929"/>
    </source>
</evidence>
<dbReference type="STRING" id="472759.Nhal_1784"/>
<dbReference type="InterPro" id="IPR011527">
    <property type="entry name" value="ABC1_TM_dom"/>
</dbReference>
<dbReference type="Gene3D" id="1.20.1560.10">
    <property type="entry name" value="ABC transporter type 1, transmembrane domain"/>
    <property type="match status" value="1"/>
</dbReference>
<comment type="subcellular location">
    <subcellularLocation>
        <location evidence="1">Cell membrane</location>
        <topology evidence="1">Multi-pass membrane protein</topology>
    </subcellularLocation>
</comment>
<dbReference type="Proteomes" id="UP000001844">
    <property type="component" value="Chromosome"/>
</dbReference>
<dbReference type="GO" id="GO:0140359">
    <property type="term" value="F:ABC-type transporter activity"/>
    <property type="evidence" value="ECO:0007669"/>
    <property type="project" value="InterPro"/>
</dbReference>
<feature type="domain" description="ABC transmembrane type-1" evidence="10">
    <location>
        <begin position="13"/>
        <end position="291"/>
    </location>
</feature>
<evidence type="ECO:0000256" key="7">
    <source>
        <dbReference type="ARBA" id="ARBA00023136"/>
    </source>
</evidence>
<feature type="transmembrane region" description="Helical" evidence="8">
    <location>
        <begin position="48"/>
        <end position="72"/>
    </location>
</feature>
<dbReference type="Pfam" id="PF00005">
    <property type="entry name" value="ABC_tran"/>
    <property type="match status" value="1"/>
</dbReference>
<keyword evidence="12" id="KW-1185">Reference proteome</keyword>
<dbReference type="InterPro" id="IPR050095">
    <property type="entry name" value="ECF_ABC_transporter_ATP-bd"/>
</dbReference>
<keyword evidence="4" id="KW-0547">Nucleotide-binding</keyword>
<keyword evidence="7 8" id="KW-0472">Membrane</keyword>
<dbReference type="SUPFAM" id="SSF52540">
    <property type="entry name" value="P-loop containing nucleoside triphosphate hydrolases"/>
    <property type="match status" value="1"/>
</dbReference>
<evidence type="ECO:0000256" key="2">
    <source>
        <dbReference type="ARBA" id="ARBA00022448"/>
    </source>
</evidence>
<proteinExistence type="predicted"/>
<feature type="transmembrane region" description="Helical" evidence="8">
    <location>
        <begin position="149"/>
        <end position="168"/>
    </location>
</feature>
<dbReference type="SUPFAM" id="SSF90123">
    <property type="entry name" value="ABC transporter transmembrane region"/>
    <property type="match status" value="1"/>
</dbReference>
<feature type="transmembrane region" description="Helical" evidence="8">
    <location>
        <begin position="12"/>
        <end position="36"/>
    </location>
</feature>
<evidence type="ECO:0000256" key="6">
    <source>
        <dbReference type="ARBA" id="ARBA00022989"/>
    </source>
</evidence>
<dbReference type="GO" id="GO:0043190">
    <property type="term" value="C:ATP-binding cassette (ABC) transporter complex"/>
    <property type="evidence" value="ECO:0007669"/>
    <property type="project" value="TreeGrafter"/>
</dbReference>
<dbReference type="EMBL" id="CP001798">
    <property type="protein sequence ID" value="ADE14905.1"/>
    <property type="molecule type" value="Genomic_DNA"/>
</dbReference>
<keyword evidence="6 8" id="KW-1133">Transmembrane helix</keyword>
<protein>
    <submittedName>
        <fullName evidence="11">Cyclic peptide transporter</fullName>
    </submittedName>
</protein>
<accession>D5C313</accession>
<dbReference type="HOGENOM" id="CLU_023671_1_0_6"/>